<keyword evidence="9" id="KW-1185">Reference proteome</keyword>
<dbReference type="EMBL" id="QXGB01000566">
    <property type="protein sequence ID" value="KAE9210539.1"/>
    <property type="molecule type" value="Genomic_DNA"/>
</dbReference>
<dbReference type="Proteomes" id="UP000429523">
    <property type="component" value="Unassembled WGS sequence"/>
</dbReference>
<dbReference type="EMBL" id="QXGF01000377">
    <property type="protein sequence ID" value="KAE8941183.1"/>
    <property type="molecule type" value="Genomic_DNA"/>
</dbReference>
<evidence type="ECO:0000313" key="10">
    <source>
        <dbReference type="Proteomes" id="UP000437068"/>
    </source>
</evidence>
<dbReference type="OrthoDB" id="10286149at2759"/>
<evidence type="ECO:0000313" key="11">
    <source>
        <dbReference type="Proteomes" id="UP000440367"/>
    </source>
</evidence>
<comment type="caution">
    <text evidence="2">The sequence shown here is derived from an EMBL/GenBank/DDBJ whole genome shotgun (WGS) entry which is preliminary data.</text>
</comment>
<evidence type="ECO:0000313" key="13">
    <source>
        <dbReference type="Proteomes" id="UP000441208"/>
    </source>
</evidence>
<evidence type="ECO:0000313" key="14">
    <source>
        <dbReference type="Proteomes" id="UP000476176"/>
    </source>
</evidence>
<dbReference type="EMBL" id="QXGD01000141">
    <property type="protein sequence ID" value="KAE9250926.1"/>
    <property type="molecule type" value="Genomic_DNA"/>
</dbReference>
<reference evidence="8 9" key="1">
    <citation type="submission" date="2018-08" db="EMBL/GenBank/DDBJ databases">
        <title>Genomic investigation of the strawberry pathogen Phytophthora fragariae indicates pathogenicity is determined by transcriptional variation in three key races.</title>
        <authorList>
            <person name="Adams T.M."/>
            <person name="Armitage A.D."/>
            <person name="Sobczyk M.K."/>
            <person name="Bates H.J."/>
            <person name="Dunwell J.M."/>
            <person name="Nellist C.F."/>
            <person name="Harrison R.J."/>
        </authorList>
    </citation>
    <scope>NUCLEOTIDE SEQUENCE [LARGE SCALE GENOMIC DNA]</scope>
    <source>
        <strain evidence="7 10">A4</strain>
        <strain evidence="6 11">BC-1</strain>
        <strain evidence="5 14">BC-23</strain>
        <strain evidence="4 9">NOV-27</strain>
        <strain evidence="3 12">NOV-5</strain>
        <strain evidence="2 13">NOV-71</strain>
        <strain evidence="1 8">NOV-9</strain>
    </source>
</reference>
<dbReference type="EMBL" id="QXFZ01000389">
    <property type="protein sequence ID" value="KAE9118376.1"/>
    <property type="molecule type" value="Genomic_DNA"/>
</dbReference>
<dbReference type="Proteomes" id="UP000437068">
    <property type="component" value="Unassembled WGS sequence"/>
</dbReference>
<dbReference type="Proteomes" id="UP000441208">
    <property type="component" value="Unassembled WGS sequence"/>
</dbReference>
<dbReference type="EMBL" id="QXGE01001072">
    <property type="protein sequence ID" value="KAE9298300.1"/>
    <property type="molecule type" value="Genomic_DNA"/>
</dbReference>
<evidence type="ECO:0000313" key="6">
    <source>
        <dbReference type="EMBL" id="KAE9250926.1"/>
    </source>
</evidence>
<evidence type="ECO:0000313" key="3">
    <source>
        <dbReference type="EMBL" id="KAE9150194.1"/>
    </source>
</evidence>
<evidence type="ECO:0000313" key="8">
    <source>
        <dbReference type="Proteomes" id="UP000429523"/>
    </source>
</evidence>
<dbReference type="EMBL" id="QXGC01000669">
    <property type="protein sequence ID" value="KAE9225341.1"/>
    <property type="molecule type" value="Genomic_DNA"/>
</dbReference>
<evidence type="ECO:0000313" key="4">
    <source>
        <dbReference type="EMBL" id="KAE9210539.1"/>
    </source>
</evidence>
<name>A0A6A3SJC1_9STRA</name>
<dbReference type="AlphaFoldDB" id="A0A6A3SJC1"/>
<evidence type="ECO:0000313" key="7">
    <source>
        <dbReference type="EMBL" id="KAE9298300.1"/>
    </source>
</evidence>
<dbReference type="Proteomes" id="UP000476176">
    <property type="component" value="Unassembled WGS sequence"/>
</dbReference>
<organism evidence="2 13">
    <name type="scientific">Phytophthora fragariae</name>
    <dbReference type="NCBI Taxonomy" id="53985"/>
    <lineage>
        <taxon>Eukaryota</taxon>
        <taxon>Sar</taxon>
        <taxon>Stramenopiles</taxon>
        <taxon>Oomycota</taxon>
        <taxon>Peronosporomycetes</taxon>
        <taxon>Peronosporales</taxon>
        <taxon>Peronosporaceae</taxon>
        <taxon>Phytophthora</taxon>
    </lineage>
</organism>
<evidence type="ECO:0000313" key="9">
    <source>
        <dbReference type="Proteomes" id="UP000433483"/>
    </source>
</evidence>
<dbReference type="Proteomes" id="UP000433483">
    <property type="component" value="Unassembled WGS sequence"/>
</dbReference>
<dbReference type="Proteomes" id="UP000440732">
    <property type="component" value="Unassembled WGS sequence"/>
</dbReference>
<evidence type="ECO:0000313" key="12">
    <source>
        <dbReference type="Proteomes" id="UP000440732"/>
    </source>
</evidence>
<dbReference type="Proteomes" id="UP000440367">
    <property type="component" value="Unassembled WGS sequence"/>
</dbReference>
<evidence type="ECO:0000313" key="1">
    <source>
        <dbReference type="EMBL" id="KAE8941183.1"/>
    </source>
</evidence>
<accession>A0A6A3SJC1</accession>
<evidence type="ECO:0000313" key="2">
    <source>
        <dbReference type="EMBL" id="KAE9118376.1"/>
    </source>
</evidence>
<proteinExistence type="predicted"/>
<gene>
    <name evidence="7" type="ORF">PF001_g16002</name>
    <name evidence="6" type="ORF">PF002_g4541</name>
    <name evidence="5" type="ORF">PF004_g11967</name>
    <name evidence="4" type="ORF">PF005_g11380</name>
    <name evidence="3" type="ORF">PF006_g5408</name>
    <name evidence="2" type="ORF">PF007_g8947</name>
    <name evidence="1" type="ORF">PF009_g9019</name>
</gene>
<sequence length="73" mass="7744">MVSCALVSVRLTAVCMRCSSRSQIVCLFFEGVSLANVNGAVMPISSRVLTRESATYANDPLGITVVINYLSAS</sequence>
<dbReference type="EMBL" id="QXGA01000201">
    <property type="protein sequence ID" value="KAE9150194.1"/>
    <property type="molecule type" value="Genomic_DNA"/>
</dbReference>
<protein>
    <submittedName>
        <fullName evidence="2">Uncharacterized protein</fullName>
    </submittedName>
</protein>
<evidence type="ECO:0000313" key="5">
    <source>
        <dbReference type="EMBL" id="KAE9225341.1"/>
    </source>
</evidence>